<feature type="non-terminal residue" evidence="2">
    <location>
        <position position="125"/>
    </location>
</feature>
<protein>
    <submittedName>
        <fullName evidence="2">Uncharacterized protein</fullName>
    </submittedName>
</protein>
<reference evidence="2" key="1">
    <citation type="submission" date="2015-12" db="EMBL/GenBank/DDBJ databases">
        <title>De novo transcriptome assembly of four potential Pierce s Disease insect vectors from Arizona vineyards.</title>
        <authorList>
            <person name="Tassone E.E."/>
        </authorList>
    </citation>
    <scope>NUCLEOTIDE SEQUENCE</scope>
</reference>
<sequence length="125" mass="14505">KSSTTNSEDATQQQLENQKQYHGFPLSRLFTTQDRGVQQFTPVAEEQVSAKEQQFFNNGQTRQDSNQQIQNQQLLQQYLNYAQLAGQQQQYLGQQYFDQQQYSGQQRATNKQPQQLQAYAVVVHA</sequence>
<feature type="region of interest" description="Disordered" evidence="1">
    <location>
        <begin position="1"/>
        <end position="27"/>
    </location>
</feature>
<proteinExistence type="predicted"/>
<feature type="non-terminal residue" evidence="2">
    <location>
        <position position="1"/>
    </location>
</feature>
<organism evidence="2">
    <name type="scientific">Clastoptera arizonana</name>
    <name type="common">Arizona spittle bug</name>
    <dbReference type="NCBI Taxonomy" id="38151"/>
    <lineage>
        <taxon>Eukaryota</taxon>
        <taxon>Metazoa</taxon>
        <taxon>Ecdysozoa</taxon>
        <taxon>Arthropoda</taxon>
        <taxon>Hexapoda</taxon>
        <taxon>Insecta</taxon>
        <taxon>Pterygota</taxon>
        <taxon>Neoptera</taxon>
        <taxon>Paraneoptera</taxon>
        <taxon>Hemiptera</taxon>
        <taxon>Auchenorrhyncha</taxon>
        <taxon>Cercopoidea</taxon>
        <taxon>Clastopteridae</taxon>
        <taxon>Clastoptera</taxon>
    </lineage>
</organism>
<gene>
    <name evidence="2" type="ORF">g.44624</name>
</gene>
<dbReference type="EMBL" id="GEDC01030836">
    <property type="protein sequence ID" value="JAS06462.1"/>
    <property type="molecule type" value="Transcribed_RNA"/>
</dbReference>
<name>A0A1B6BYW0_9HEMI</name>
<evidence type="ECO:0000256" key="1">
    <source>
        <dbReference type="SAM" id="MobiDB-lite"/>
    </source>
</evidence>
<dbReference type="AlphaFoldDB" id="A0A1B6BYW0"/>
<evidence type="ECO:0000313" key="2">
    <source>
        <dbReference type="EMBL" id="JAS06462.1"/>
    </source>
</evidence>
<accession>A0A1B6BYW0</accession>
<feature type="compositionally biased region" description="Polar residues" evidence="1">
    <location>
        <begin position="1"/>
        <end position="20"/>
    </location>
</feature>